<dbReference type="PROSITE" id="PS50902">
    <property type="entry name" value="FLAVODOXIN_LIKE"/>
    <property type="match status" value="1"/>
</dbReference>
<dbReference type="Gene3D" id="3.40.50.360">
    <property type="match status" value="1"/>
</dbReference>
<protein>
    <submittedName>
        <fullName evidence="2">Multimeric flavodoxin WrbA</fullName>
    </submittedName>
</protein>
<sequence>MTTTSIAVAYHSGFGHTRVLAEAVVRGITSGGAEAHLLAVDSLTDADWSTLDAADAIIFGAPTYMGGASAGFHTFAEQTSKRYLEGRWRDKLAAGFTNSGSKSGDKSNTLAFLSAFAYQHQMIWVSLGLMPGWNFTTSSEHDLNRLGFWTGAAAQTHNDSPAEDVHPSDVATAEHLGRRVAGQARVVVAGRGVLAGSTR</sequence>
<dbReference type="SUPFAM" id="SSF52218">
    <property type="entry name" value="Flavoproteins"/>
    <property type="match status" value="1"/>
</dbReference>
<dbReference type="PANTHER" id="PTHR30546:SF23">
    <property type="entry name" value="FLAVOPROTEIN-LIKE PROTEIN YCP4-RELATED"/>
    <property type="match status" value="1"/>
</dbReference>
<dbReference type="GO" id="GO:0016020">
    <property type="term" value="C:membrane"/>
    <property type="evidence" value="ECO:0007669"/>
    <property type="project" value="TreeGrafter"/>
</dbReference>
<dbReference type="AlphaFoldDB" id="A0A1I3YJ08"/>
<dbReference type="STRING" id="115433.SAMN05421835_11824"/>
<dbReference type="EMBL" id="FORP01000018">
    <property type="protein sequence ID" value="SFK31753.1"/>
    <property type="molecule type" value="Genomic_DNA"/>
</dbReference>
<feature type="domain" description="Flavodoxin-like" evidence="1">
    <location>
        <begin position="6"/>
        <end position="154"/>
    </location>
</feature>
<dbReference type="InterPro" id="IPR005025">
    <property type="entry name" value="FMN_Rdtase-like_dom"/>
</dbReference>
<gene>
    <name evidence="2" type="ORF">SAMN05421835_11824</name>
</gene>
<name>A0A1I3YJ08_9PSEU</name>
<dbReference type="RefSeq" id="WP_091512429.1">
    <property type="nucleotide sequence ID" value="NZ_FORP01000018.1"/>
</dbReference>
<accession>A0A1I3YJ08</accession>
<dbReference type="Proteomes" id="UP000199025">
    <property type="component" value="Unassembled WGS sequence"/>
</dbReference>
<organism evidence="2 3">
    <name type="scientific">Amycolatopsis sacchari</name>
    <dbReference type="NCBI Taxonomy" id="115433"/>
    <lineage>
        <taxon>Bacteria</taxon>
        <taxon>Bacillati</taxon>
        <taxon>Actinomycetota</taxon>
        <taxon>Actinomycetes</taxon>
        <taxon>Pseudonocardiales</taxon>
        <taxon>Pseudonocardiaceae</taxon>
        <taxon>Amycolatopsis</taxon>
    </lineage>
</organism>
<dbReference type="InterPro" id="IPR008254">
    <property type="entry name" value="Flavodoxin/NO_synth"/>
</dbReference>
<proteinExistence type="predicted"/>
<evidence type="ECO:0000259" key="1">
    <source>
        <dbReference type="PROSITE" id="PS50902"/>
    </source>
</evidence>
<dbReference type="Pfam" id="PF03358">
    <property type="entry name" value="FMN_red"/>
    <property type="match status" value="1"/>
</dbReference>
<dbReference type="InterPro" id="IPR029039">
    <property type="entry name" value="Flavoprotein-like_sf"/>
</dbReference>
<dbReference type="OrthoDB" id="9801479at2"/>
<dbReference type="GO" id="GO:0003955">
    <property type="term" value="F:NAD(P)H dehydrogenase (quinone) activity"/>
    <property type="evidence" value="ECO:0007669"/>
    <property type="project" value="TreeGrafter"/>
</dbReference>
<dbReference type="PANTHER" id="PTHR30546">
    <property type="entry name" value="FLAVODOXIN-RELATED PROTEIN WRBA-RELATED"/>
    <property type="match status" value="1"/>
</dbReference>
<reference evidence="2 3" key="1">
    <citation type="submission" date="2016-10" db="EMBL/GenBank/DDBJ databases">
        <authorList>
            <person name="de Groot N.N."/>
        </authorList>
    </citation>
    <scope>NUCLEOTIDE SEQUENCE [LARGE SCALE GENOMIC DNA]</scope>
    <source>
        <strain evidence="2 3">DSM 44468</strain>
    </source>
</reference>
<evidence type="ECO:0000313" key="2">
    <source>
        <dbReference type="EMBL" id="SFK31753.1"/>
    </source>
</evidence>
<evidence type="ECO:0000313" key="3">
    <source>
        <dbReference type="Proteomes" id="UP000199025"/>
    </source>
</evidence>
<keyword evidence="3" id="KW-1185">Reference proteome</keyword>
<dbReference type="GO" id="GO:0010181">
    <property type="term" value="F:FMN binding"/>
    <property type="evidence" value="ECO:0007669"/>
    <property type="project" value="InterPro"/>
</dbReference>